<name>A0AAN8WRL9_HALRR</name>
<feature type="region of interest" description="Disordered" evidence="1">
    <location>
        <begin position="309"/>
        <end position="411"/>
    </location>
</feature>
<protein>
    <submittedName>
        <fullName evidence="3">Uncharacterized protein</fullName>
    </submittedName>
</protein>
<evidence type="ECO:0000313" key="3">
    <source>
        <dbReference type="EMBL" id="KAK7070980.1"/>
    </source>
</evidence>
<proteinExistence type="predicted"/>
<accession>A0AAN8WRL9</accession>
<feature type="compositionally biased region" description="Polar residues" evidence="1">
    <location>
        <begin position="481"/>
        <end position="494"/>
    </location>
</feature>
<evidence type="ECO:0000256" key="1">
    <source>
        <dbReference type="SAM" id="MobiDB-lite"/>
    </source>
</evidence>
<evidence type="ECO:0000313" key="4">
    <source>
        <dbReference type="Proteomes" id="UP001381693"/>
    </source>
</evidence>
<dbReference type="EMBL" id="JAXCGZ010015179">
    <property type="protein sequence ID" value="KAK7070980.1"/>
    <property type="molecule type" value="Genomic_DNA"/>
</dbReference>
<feature type="region of interest" description="Disordered" evidence="1">
    <location>
        <begin position="432"/>
        <end position="564"/>
    </location>
</feature>
<feature type="region of interest" description="Disordered" evidence="1">
    <location>
        <begin position="1"/>
        <end position="27"/>
    </location>
</feature>
<reference evidence="3 4" key="1">
    <citation type="submission" date="2023-11" db="EMBL/GenBank/DDBJ databases">
        <title>Halocaridina rubra genome assembly.</title>
        <authorList>
            <person name="Smith C."/>
        </authorList>
    </citation>
    <scope>NUCLEOTIDE SEQUENCE [LARGE SCALE GENOMIC DNA]</scope>
    <source>
        <strain evidence="3">EP-1</strain>
        <tissue evidence="3">Whole</tissue>
    </source>
</reference>
<feature type="transmembrane region" description="Helical" evidence="2">
    <location>
        <begin position="48"/>
        <end position="72"/>
    </location>
</feature>
<dbReference type="AlphaFoldDB" id="A0AAN8WRL9"/>
<organism evidence="3 4">
    <name type="scientific">Halocaridina rubra</name>
    <name type="common">Hawaiian red shrimp</name>
    <dbReference type="NCBI Taxonomy" id="373956"/>
    <lineage>
        <taxon>Eukaryota</taxon>
        <taxon>Metazoa</taxon>
        <taxon>Ecdysozoa</taxon>
        <taxon>Arthropoda</taxon>
        <taxon>Crustacea</taxon>
        <taxon>Multicrustacea</taxon>
        <taxon>Malacostraca</taxon>
        <taxon>Eumalacostraca</taxon>
        <taxon>Eucarida</taxon>
        <taxon>Decapoda</taxon>
        <taxon>Pleocyemata</taxon>
        <taxon>Caridea</taxon>
        <taxon>Atyoidea</taxon>
        <taxon>Atyidae</taxon>
        <taxon>Halocaridina</taxon>
    </lineage>
</organism>
<keyword evidence="2" id="KW-1133">Transmembrane helix</keyword>
<keyword evidence="2" id="KW-0812">Transmembrane</keyword>
<feature type="region of interest" description="Disordered" evidence="1">
    <location>
        <begin position="253"/>
        <end position="284"/>
    </location>
</feature>
<keyword evidence="2" id="KW-0472">Membrane</keyword>
<gene>
    <name evidence="3" type="ORF">SK128_026909</name>
</gene>
<feature type="compositionally biased region" description="Polar residues" evidence="1">
    <location>
        <begin position="336"/>
        <end position="345"/>
    </location>
</feature>
<dbReference type="Proteomes" id="UP001381693">
    <property type="component" value="Unassembled WGS sequence"/>
</dbReference>
<evidence type="ECO:0000256" key="2">
    <source>
        <dbReference type="SAM" id="Phobius"/>
    </source>
</evidence>
<comment type="caution">
    <text evidence="3">The sequence shown here is derived from an EMBL/GenBank/DDBJ whole genome shotgun (WGS) entry which is preliminary data.</text>
</comment>
<feature type="compositionally biased region" description="Basic and acidic residues" evidence="1">
    <location>
        <begin position="513"/>
        <end position="535"/>
    </location>
</feature>
<feature type="compositionally biased region" description="Low complexity" evidence="1">
    <location>
        <begin position="263"/>
        <end position="272"/>
    </location>
</feature>
<keyword evidence="4" id="KW-1185">Reference proteome</keyword>
<sequence>MSDKGETSRKSDPMGRRERRDSQDTSNMSMRVNVMYRGIVYRVRGVKVLCSVITAVILLLVAIVGLGVWMLVSAYAEEKSELYSGEINNTSLALPQDIDGRGVDASTVLSIDFNAPSVTLDELSVPANIPSGHSSENIPFSETIGHFQGITPGKEVKASSRSPGPDPPFGLFSGFLDMGFGASPESITPQPTTTATVAGDWTPVVNEKVSDSMVEFSENRPVVIAYPGNYYSDYEDGPLDDFIRDSNYADYPDYVGIQDQKGDSSPVSNSPLPDLPDDIPRDIPPTLMSEKIPFPFPPSLATVPTHLWPQASRPGWRQNYQRQRPGLRRVNPVMRQGQQPSNSGIQRLPGYHRPMPPFDQVRDYTSQISDERNSDQQQNARPQERLPTRQPSTVRESHTEPFEGSVSPSTQNFSILQQYGINEGDILPQGITLPSGFTFPGGTLNGRPTETNSKRRRPSSPSRYLEDMMYYYNKHERPRNPSATAATNPGNLYSQRKGVPSQDGDPDDTGSVKLERRGSSSQQKPEDSVFKHFWDVYDSQGKPPAHHEDRGPVPEDTQTWDSPRHPHMFPYPNIRGARPNGQGYPIRIRPDAESPDRMLIVDPGNIPHSPHERPVPTHPEQQQHSFLGPLQDIYQYSQKLAATILNFPSNLLTQVDDARAEYMQKEVELLEDYNKVFQQPGITSSDVLPDMFDDRPDRDERVMLLDTESIRSLDPFEISLITWTFIDFWEFLIEKVGTLSRDDLRQLEMRLERLRQQKDHRMAKSLITVTVDRVSSNSPKDSPAVDEIIHKAEELLETVPDIGENITKIIQNKSENGSSTEFQGRMWDPLGIFDSEQRVRFMEYAVKIILKFGRVYLRKKYAVDCLMLLFCKDLNTNSRKEGMDGMVAKVKSEREGSDRFPSVTIKTASFWEKTTITTDEGR</sequence>
<feature type="compositionally biased region" description="Basic and acidic residues" evidence="1">
    <location>
        <begin position="1"/>
        <end position="23"/>
    </location>
</feature>